<organism evidence="2 3">
    <name type="scientific">Flavobacterium hankyongi</name>
    <dbReference type="NCBI Taxonomy" id="1176532"/>
    <lineage>
        <taxon>Bacteria</taxon>
        <taxon>Pseudomonadati</taxon>
        <taxon>Bacteroidota</taxon>
        <taxon>Flavobacteriia</taxon>
        <taxon>Flavobacteriales</taxon>
        <taxon>Flavobacteriaceae</taxon>
        <taxon>Flavobacterium</taxon>
    </lineage>
</organism>
<dbReference type="SUPFAM" id="SSF53474">
    <property type="entry name" value="alpha/beta-Hydrolases"/>
    <property type="match status" value="1"/>
</dbReference>
<feature type="domain" description="AB hydrolase-1" evidence="1">
    <location>
        <begin position="83"/>
        <end position="160"/>
    </location>
</feature>
<proteinExistence type="predicted"/>
<dbReference type="GO" id="GO:0016787">
    <property type="term" value="F:hydrolase activity"/>
    <property type="evidence" value="ECO:0007669"/>
    <property type="project" value="UniProtKB-KW"/>
</dbReference>
<evidence type="ECO:0000313" key="3">
    <source>
        <dbReference type="Proteomes" id="UP001500141"/>
    </source>
</evidence>
<accession>A0ABP8ZJH7</accession>
<keyword evidence="3" id="KW-1185">Reference proteome</keyword>
<dbReference type="Proteomes" id="UP001500141">
    <property type="component" value="Unassembled WGS sequence"/>
</dbReference>
<dbReference type="Gene3D" id="3.40.50.1820">
    <property type="entry name" value="alpha/beta hydrolase"/>
    <property type="match status" value="1"/>
</dbReference>
<evidence type="ECO:0000259" key="1">
    <source>
        <dbReference type="Pfam" id="PF12697"/>
    </source>
</evidence>
<sequence length="284" mass="31935">MKAKKKEGIHVPKPIIYSVKLIEFFSKDLVTKVGAKIFTTPIKHKTPKREFEMDKNAIKENVFIPKINKSIVVYHYGHSPRKVLLVHGWSGRGTQLVKFADELVSKGYSTISFDAPAHGKSGSSTTLMPEFIASILELEKKHGPFEFAIGHSLGGMSLLNSVKQGLQLKKLVTIGSADKIQDILNDFVQKLKLKPEIAIKMKTLFEKKFGEPMENYAAHVAAQKVEIPTLIIHDENDYEVPILCAENIYKHLQNGELYRTKKLGHRKILGDAAVIEKTMSFINQ</sequence>
<dbReference type="EMBL" id="BAABIP010000005">
    <property type="protein sequence ID" value="GAA4757988.1"/>
    <property type="molecule type" value="Genomic_DNA"/>
</dbReference>
<gene>
    <name evidence="2" type="ORF">GCM10023230_02400</name>
</gene>
<dbReference type="Pfam" id="PF12697">
    <property type="entry name" value="Abhydrolase_6"/>
    <property type="match status" value="1"/>
</dbReference>
<comment type="caution">
    <text evidence="2">The sequence shown here is derived from an EMBL/GenBank/DDBJ whole genome shotgun (WGS) entry which is preliminary data.</text>
</comment>
<keyword evidence="2" id="KW-0378">Hydrolase</keyword>
<name>A0ABP8ZJH7_9FLAO</name>
<dbReference type="InterPro" id="IPR000073">
    <property type="entry name" value="AB_hydrolase_1"/>
</dbReference>
<dbReference type="RefSeq" id="WP_264542719.1">
    <property type="nucleotide sequence ID" value="NZ_BAABIP010000005.1"/>
</dbReference>
<protein>
    <submittedName>
        <fullName evidence="2">Alpha/beta hydrolase</fullName>
    </submittedName>
</protein>
<dbReference type="InterPro" id="IPR029058">
    <property type="entry name" value="AB_hydrolase_fold"/>
</dbReference>
<evidence type="ECO:0000313" key="2">
    <source>
        <dbReference type="EMBL" id="GAA4757988.1"/>
    </source>
</evidence>
<reference evidence="3" key="1">
    <citation type="journal article" date="2019" name="Int. J. Syst. Evol. Microbiol.">
        <title>The Global Catalogue of Microorganisms (GCM) 10K type strain sequencing project: providing services to taxonomists for standard genome sequencing and annotation.</title>
        <authorList>
            <consortium name="The Broad Institute Genomics Platform"/>
            <consortium name="The Broad Institute Genome Sequencing Center for Infectious Disease"/>
            <person name="Wu L."/>
            <person name="Ma J."/>
        </authorList>
    </citation>
    <scope>NUCLEOTIDE SEQUENCE [LARGE SCALE GENOMIC DNA]</scope>
    <source>
        <strain evidence="3">JCM 18198</strain>
    </source>
</reference>